<accession>A0A9W5X7F6</accession>
<evidence type="ECO:0000256" key="1">
    <source>
        <dbReference type="SAM" id="Phobius"/>
    </source>
</evidence>
<sequence length="83" mass="9008">MKKIVGTLSTVFFLFGLAAYILALLGNDSFWFGGVVVSAIGFLLAFFAEKGVVRKTGLIGNGAIVFITIIIPFIVTTFFWNEP</sequence>
<organism evidence="2 3">
    <name type="scientific">Lentibacillus populi</name>
    <dbReference type="NCBI Taxonomy" id="1827502"/>
    <lineage>
        <taxon>Bacteria</taxon>
        <taxon>Bacillati</taxon>
        <taxon>Bacillota</taxon>
        <taxon>Bacilli</taxon>
        <taxon>Bacillales</taxon>
        <taxon>Bacillaceae</taxon>
        <taxon>Lentibacillus</taxon>
    </lineage>
</organism>
<keyword evidence="1" id="KW-0812">Transmembrane</keyword>
<comment type="caution">
    <text evidence="2">The sequence shown here is derived from an EMBL/GenBank/DDBJ whole genome shotgun (WGS) entry which is preliminary data.</text>
</comment>
<proteinExistence type="predicted"/>
<evidence type="ECO:0000313" key="2">
    <source>
        <dbReference type="EMBL" id="GGB55707.1"/>
    </source>
</evidence>
<reference evidence="2" key="1">
    <citation type="journal article" date="2014" name="Int. J. Syst. Evol. Microbiol.">
        <title>Complete genome sequence of Corynebacterium casei LMG S-19264T (=DSM 44701T), isolated from a smear-ripened cheese.</title>
        <authorList>
            <consortium name="US DOE Joint Genome Institute (JGI-PGF)"/>
            <person name="Walter F."/>
            <person name="Albersmeier A."/>
            <person name="Kalinowski J."/>
            <person name="Ruckert C."/>
        </authorList>
    </citation>
    <scope>NUCLEOTIDE SEQUENCE</scope>
    <source>
        <strain evidence="2">CGMCC 1.15454</strain>
    </source>
</reference>
<dbReference type="AlphaFoldDB" id="A0A9W5X7F6"/>
<reference evidence="2" key="2">
    <citation type="submission" date="2020-09" db="EMBL/GenBank/DDBJ databases">
        <authorList>
            <person name="Sun Q."/>
            <person name="Zhou Y."/>
        </authorList>
    </citation>
    <scope>NUCLEOTIDE SEQUENCE</scope>
    <source>
        <strain evidence="2">CGMCC 1.15454</strain>
    </source>
</reference>
<evidence type="ECO:0000313" key="3">
    <source>
        <dbReference type="Proteomes" id="UP000621492"/>
    </source>
</evidence>
<dbReference type="EMBL" id="BMJD01000040">
    <property type="protein sequence ID" value="GGB55707.1"/>
    <property type="molecule type" value="Genomic_DNA"/>
</dbReference>
<keyword evidence="1" id="KW-1133">Transmembrane helix</keyword>
<dbReference type="Proteomes" id="UP000621492">
    <property type="component" value="Unassembled WGS sequence"/>
</dbReference>
<keyword evidence="3" id="KW-1185">Reference proteome</keyword>
<feature type="transmembrane region" description="Helical" evidence="1">
    <location>
        <begin position="29"/>
        <end position="47"/>
    </location>
</feature>
<name>A0A9W5X7F6_9BACI</name>
<feature type="transmembrane region" description="Helical" evidence="1">
    <location>
        <begin position="59"/>
        <end position="80"/>
    </location>
</feature>
<keyword evidence="1" id="KW-0472">Membrane</keyword>
<gene>
    <name evidence="2" type="ORF">GCM10011409_36710</name>
</gene>
<dbReference type="RefSeq" id="WP_088051064.1">
    <property type="nucleotide sequence ID" value="NZ_BMJD01000040.1"/>
</dbReference>
<protein>
    <submittedName>
        <fullName evidence="2">Uncharacterized protein</fullName>
    </submittedName>
</protein>